<dbReference type="Gene3D" id="3.10.310.10">
    <property type="entry name" value="Diaminopimelate Epimerase, Chain A, domain 1"/>
    <property type="match status" value="1"/>
</dbReference>
<dbReference type="RefSeq" id="WP_236575583.1">
    <property type="nucleotide sequence ID" value="NZ_BORQ01000001.1"/>
</dbReference>
<gene>
    <name evidence="1" type="ORF">J2TS6_01310</name>
</gene>
<accession>A0A920C7L9</accession>
<reference evidence="1" key="1">
    <citation type="submission" date="2021-03" db="EMBL/GenBank/DDBJ databases">
        <title>Antimicrobial resistance genes in bacteria isolated from Japanese honey, and their potential for conferring macrolide and lincosamide resistance in the American foulbrood pathogen Paenibacillus larvae.</title>
        <authorList>
            <person name="Okamoto M."/>
            <person name="Kumagai M."/>
            <person name="Kanamori H."/>
            <person name="Takamatsu D."/>
        </authorList>
    </citation>
    <scope>NUCLEOTIDE SEQUENCE</scope>
    <source>
        <strain evidence="1">J2TS6</strain>
    </source>
</reference>
<dbReference type="AlphaFoldDB" id="A0A920C7L9"/>
<comment type="caution">
    <text evidence="1">The sequence shown here is derived from an EMBL/GenBank/DDBJ whole genome shotgun (WGS) entry which is preliminary data.</text>
</comment>
<keyword evidence="2" id="KW-1185">Reference proteome</keyword>
<dbReference type="Proteomes" id="UP000679779">
    <property type="component" value="Unassembled WGS sequence"/>
</dbReference>
<protein>
    <recommendedName>
        <fullName evidence="3">PhzF family phenazine biosynthesis protein</fullName>
    </recommendedName>
</protein>
<name>A0A920C7L9_9BACL</name>
<dbReference type="GO" id="GO:0003824">
    <property type="term" value="F:catalytic activity"/>
    <property type="evidence" value="ECO:0007669"/>
    <property type="project" value="InterPro"/>
</dbReference>
<evidence type="ECO:0000313" key="1">
    <source>
        <dbReference type="EMBL" id="GIO28990.1"/>
    </source>
</evidence>
<proteinExistence type="predicted"/>
<evidence type="ECO:0008006" key="3">
    <source>
        <dbReference type="Google" id="ProtNLM"/>
    </source>
</evidence>
<evidence type="ECO:0000313" key="2">
    <source>
        <dbReference type="Proteomes" id="UP000679779"/>
    </source>
</evidence>
<dbReference type="SUPFAM" id="SSF54506">
    <property type="entry name" value="Diaminopimelate epimerase-like"/>
    <property type="match status" value="1"/>
</dbReference>
<dbReference type="InterPro" id="IPR003719">
    <property type="entry name" value="Phenazine_PhzF-like"/>
</dbReference>
<organism evidence="1 2">
    <name type="scientific">Paenibacillus albilobatus</name>
    <dbReference type="NCBI Taxonomy" id="2716884"/>
    <lineage>
        <taxon>Bacteria</taxon>
        <taxon>Bacillati</taxon>
        <taxon>Bacillota</taxon>
        <taxon>Bacilli</taxon>
        <taxon>Bacillales</taxon>
        <taxon>Paenibacillaceae</taxon>
        <taxon>Paenibacillus</taxon>
    </lineage>
</organism>
<dbReference type="EMBL" id="BORQ01000001">
    <property type="protein sequence ID" value="GIO28990.1"/>
    <property type="molecule type" value="Genomic_DNA"/>
</dbReference>
<sequence length="57" mass="6135">MNVEVYTLNAFAKGDRGGNPAGVVLEDGLSLDAAEMQLVAKELGFSGIRWIILLKSR</sequence>
<dbReference type="Pfam" id="PF02567">
    <property type="entry name" value="PhzC-PhzF"/>
    <property type="match status" value="1"/>
</dbReference>